<evidence type="ECO:0000256" key="1">
    <source>
        <dbReference type="SAM" id="Phobius"/>
    </source>
</evidence>
<organism evidence="2 3">
    <name type="scientific">Kocuria carniphila</name>
    <dbReference type="NCBI Taxonomy" id="262208"/>
    <lineage>
        <taxon>Bacteria</taxon>
        <taxon>Bacillati</taxon>
        <taxon>Actinomycetota</taxon>
        <taxon>Actinomycetes</taxon>
        <taxon>Micrococcales</taxon>
        <taxon>Micrococcaceae</taxon>
        <taxon>Kocuria</taxon>
    </lineage>
</organism>
<feature type="transmembrane region" description="Helical" evidence="1">
    <location>
        <begin position="299"/>
        <end position="320"/>
    </location>
</feature>
<feature type="transmembrane region" description="Helical" evidence="1">
    <location>
        <begin position="410"/>
        <end position="437"/>
    </location>
</feature>
<dbReference type="RefSeq" id="WP_368630147.1">
    <property type="nucleotide sequence ID" value="NZ_JAYWLU010000026.1"/>
</dbReference>
<keyword evidence="1" id="KW-1133">Transmembrane helix</keyword>
<gene>
    <name evidence="2" type="ORF">VVR66_15490</name>
</gene>
<keyword evidence="1" id="KW-0472">Membrane</keyword>
<accession>A0ABV3V921</accession>
<evidence type="ECO:0000313" key="2">
    <source>
        <dbReference type="EMBL" id="MEX3596116.1"/>
    </source>
</evidence>
<feature type="transmembrane region" description="Helical" evidence="1">
    <location>
        <begin position="274"/>
        <end position="293"/>
    </location>
</feature>
<feature type="transmembrane region" description="Helical" evidence="1">
    <location>
        <begin position="82"/>
        <end position="101"/>
    </location>
</feature>
<protein>
    <submittedName>
        <fullName evidence="2">DUF6297 family protein</fullName>
    </submittedName>
</protein>
<comment type="caution">
    <text evidence="2">The sequence shown here is derived from an EMBL/GenBank/DDBJ whole genome shotgun (WGS) entry which is preliminary data.</text>
</comment>
<name>A0ABV3V921_9MICC</name>
<evidence type="ECO:0000313" key="3">
    <source>
        <dbReference type="Proteomes" id="UP001558481"/>
    </source>
</evidence>
<proteinExistence type="predicted"/>
<dbReference type="EMBL" id="JAYWLU010000026">
    <property type="protein sequence ID" value="MEX3596116.1"/>
    <property type="molecule type" value="Genomic_DNA"/>
</dbReference>
<dbReference type="Pfam" id="PF19814">
    <property type="entry name" value="DUF6297"/>
    <property type="match status" value="1"/>
</dbReference>
<feature type="transmembrane region" description="Helical" evidence="1">
    <location>
        <begin position="341"/>
        <end position="362"/>
    </location>
</feature>
<feature type="transmembrane region" description="Helical" evidence="1">
    <location>
        <begin position="35"/>
        <end position="54"/>
    </location>
</feature>
<feature type="transmembrane region" description="Helical" evidence="1">
    <location>
        <begin position="133"/>
        <end position="156"/>
    </location>
</feature>
<keyword evidence="1" id="KW-0812">Transmembrane</keyword>
<feature type="transmembrane region" description="Helical" evidence="1">
    <location>
        <begin position="368"/>
        <end position="389"/>
    </location>
</feature>
<dbReference type="InterPro" id="IPR046264">
    <property type="entry name" value="DUF6297"/>
</dbReference>
<feature type="transmembrane region" description="Helical" evidence="1">
    <location>
        <begin position="443"/>
        <end position="461"/>
    </location>
</feature>
<sequence length="465" mass="50639">MHEEMLPKNSTVYNFIRQSARIKNAKSRKEKIESIYNSLILMLVASSILVVFLLNLSNITTGHWFISARAAGQLQDLAFDSFIIPTLLITSTAALALGWALRSVGPISAPKEILYWVFQNPVDRNMYLDKRRAATVAFSIFYALVSALIVTIPLSIQSGYGIDILGIFVFSVTTCVLVLAFALNAQHRTALTEVDDQVPSRTLPWPSLEKAAGQSKLLEVALFSLEFAAFPRMLFSAKSSDKYRSHAFAMHNKARPYLAIINTEWLTWVRCRGVVPALLILCLVAILLALSPLSSVPLFMVVSLTSLALAASSVASVGVKHSEGNPHRYSMLPVDEIWEKLIQLLVPVMVSTVWFVITFGIISMLSGFPASMFGIIATGVGLGAAGVYGSDRKPPNWGGDAFLSTPLGPIPVISVVNLFKGYGLTILVVFPALLLVFGVGNPWIMGCACIAVSAFAVWASARRQR</sequence>
<dbReference type="Proteomes" id="UP001558481">
    <property type="component" value="Unassembled WGS sequence"/>
</dbReference>
<keyword evidence="3" id="KW-1185">Reference proteome</keyword>
<feature type="transmembrane region" description="Helical" evidence="1">
    <location>
        <begin position="162"/>
        <end position="183"/>
    </location>
</feature>
<reference evidence="2 3" key="1">
    <citation type="journal article" date="2024" name="Fungal Genet. Biol.">
        <title>The porcine skin microbiome exhibits broad fungal antagonism.</title>
        <authorList>
            <person name="De La Cruz K.F."/>
            <person name="Townsend E.C."/>
            <person name="Alex Cheong J.Z."/>
            <person name="Salamzade R."/>
            <person name="Liu A."/>
            <person name="Sandstrom S."/>
            <person name="Davila E."/>
            <person name="Huang L."/>
            <person name="Xu K.H."/>
            <person name="Wu S.Y."/>
            <person name="Meudt J.J."/>
            <person name="Shanmuganayagam D."/>
            <person name="Gibson A.L.F."/>
            <person name="Kalan L.R."/>
        </authorList>
    </citation>
    <scope>NUCLEOTIDE SEQUENCE [LARGE SCALE GENOMIC DNA]</scope>
    <source>
        <strain evidence="2 3">LK2625</strain>
    </source>
</reference>